<organism evidence="2 3">
    <name type="scientific">Sphingomonas japonica</name>
    <dbReference type="NCBI Taxonomy" id="511662"/>
    <lineage>
        <taxon>Bacteria</taxon>
        <taxon>Pseudomonadati</taxon>
        <taxon>Pseudomonadota</taxon>
        <taxon>Alphaproteobacteria</taxon>
        <taxon>Sphingomonadales</taxon>
        <taxon>Sphingomonadaceae</taxon>
        <taxon>Sphingomonas</taxon>
    </lineage>
</organism>
<reference evidence="2 3" key="1">
    <citation type="submission" date="2020-03" db="EMBL/GenBank/DDBJ databases">
        <title>Genomic Encyclopedia of Type Strains, Phase IV (KMG-IV): sequencing the most valuable type-strain genomes for metagenomic binning, comparative biology and taxonomic classification.</title>
        <authorList>
            <person name="Goeker M."/>
        </authorList>
    </citation>
    <scope>NUCLEOTIDE SEQUENCE [LARGE SCALE GENOMIC DNA]</scope>
    <source>
        <strain evidence="2 3">DSM 22753</strain>
    </source>
</reference>
<protein>
    <submittedName>
        <fullName evidence="2">PAS domain-containing protein</fullName>
    </submittedName>
</protein>
<accession>A0ABX0U2U7</accession>
<feature type="domain" description="PAS" evidence="1">
    <location>
        <begin position="182"/>
        <end position="248"/>
    </location>
</feature>
<sequence>MSRQSPIPTERNSVSASELVRQFGLWQEQAAREPVYVMHRGRARLVLTSVDLMKRLCAPRDTAAAMSIEHALLLDMMREPVIRLDSDVRVIGINPAAEAWLGQAESDAAGSTLSEIMSDGIGTYCDALVRRSCRFATIETAELPLGSHHMTVTIAPTSPGALLVGVEHSSVRDADPVVTVQHPMVAAMAAIEIGNCRINLRGYVDAADAALAELTGLSADMLQTARFVSLFAVGSRVAIGDALDQVLRDGVTRSVDATLHRNRAADLPVAIGIAPVRPRAAIEAAIAVVRAQSC</sequence>
<keyword evidence="3" id="KW-1185">Reference proteome</keyword>
<gene>
    <name evidence="2" type="ORF">FHT01_002435</name>
</gene>
<feature type="domain" description="PAS" evidence="1">
    <location>
        <begin position="68"/>
        <end position="134"/>
    </location>
</feature>
<evidence type="ECO:0000259" key="1">
    <source>
        <dbReference type="SMART" id="SM00091"/>
    </source>
</evidence>
<comment type="caution">
    <text evidence="2">The sequence shown here is derived from an EMBL/GenBank/DDBJ whole genome shotgun (WGS) entry which is preliminary data.</text>
</comment>
<dbReference type="CDD" id="cd00130">
    <property type="entry name" value="PAS"/>
    <property type="match status" value="1"/>
</dbReference>
<dbReference type="Gene3D" id="3.30.450.20">
    <property type="entry name" value="PAS domain"/>
    <property type="match status" value="1"/>
</dbReference>
<evidence type="ECO:0000313" key="3">
    <source>
        <dbReference type="Proteomes" id="UP000788153"/>
    </source>
</evidence>
<dbReference type="InterPro" id="IPR035965">
    <property type="entry name" value="PAS-like_dom_sf"/>
</dbReference>
<proteinExistence type="predicted"/>
<dbReference type="RefSeq" id="WP_140047358.1">
    <property type="nucleotide sequence ID" value="NZ_BAAAEV010000001.1"/>
</dbReference>
<dbReference type="SMART" id="SM00091">
    <property type="entry name" value="PAS"/>
    <property type="match status" value="2"/>
</dbReference>
<evidence type="ECO:0000313" key="2">
    <source>
        <dbReference type="EMBL" id="NIJ24893.1"/>
    </source>
</evidence>
<dbReference type="EMBL" id="JAASQP010000001">
    <property type="protein sequence ID" value="NIJ24893.1"/>
    <property type="molecule type" value="Genomic_DNA"/>
</dbReference>
<dbReference type="Proteomes" id="UP000788153">
    <property type="component" value="Unassembled WGS sequence"/>
</dbReference>
<name>A0ABX0U2U7_9SPHN</name>
<dbReference type="SUPFAM" id="SSF55785">
    <property type="entry name" value="PYP-like sensor domain (PAS domain)"/>
    <property type="match status" value="1"/>
</dbReference>
<dbReference type="InterPro" id="IPR000014">
    <property type="entry name" value="PAS"/>
</dbReference>